<evidence type="ECO:0000313" key="2">
    <source>
        <dbReference type="EMBL" id="KAJ0224029.1"/>
    </source>
</evidence>
<evidence type="ECO:0000256" key="1">
    <source>
        <dbReference type="ARBA" id="ARBA00009431"/>
    </source>
</evidence>
<dbReference type="GO" id="GO:0006508">
    <property type="term" value="P:proteolysis"/>
    <property type="evidence" value="ECO:0007669"/>
    <property type="project" value="InterPro"/>
</dbReference>
<comment type="similarity">
    <text evidence="1">Belongs to the peptidase S10 family.</text>
</comment>
<dbReference type="PANTHER" id="PTHR11802">
    <property type="entry name" value="SERINE PROTEASE FAMILY S10 SERINE CARBOXYPEPTIDASE"/>
    <property type="match status" value="1"/>
</dbReference>
<dbReference type="EMBL" id="NBSK02000002">
    <property type="protein sequence ID" value="KAJ0224029.1"/>
    <property type="molecule type" value="Genomic_DNA"/>
</dbReference>
<proteinExistence type="inferred from homology"/>
<dbReference type="PANTHER" id="PTHR11802:SF29">
    <property type="entry name" value="SERINE CARBOXYPEPTIDASE-LIKE 19"/>
    <property type="match status" value="1"/>
</dbReference>
<name>A0A9R1XW89_LACSA</name>
<dbReference type="SUPFAM" id="SSF53474">
    <property type="entry name" value="alpha/beta-Hydrolases"/>
    <property type="match status" value="1"/>
</dbReference>
<dbReference type="AlphaFoldDB" id="A0A9R1XW89"/>
<gene>
    <name evidence="2" type="ORF">LSAT_V11C200084590</name>
</gene>
<organism evidence="2 3">
    <name type="scientific">Lactuca sativa</name>
    <name type="common">Garden lettuce</name>
    <dbReference type="NCBI Taxonomy" id="4236"/>
    <lineage>
        <taxon>Eukaryota</taxon>
        <taxon>Viridiplantae</taxon>
        <taxon>Streptophyta</taxon>
        <taxon>Embryophyta</taxon>
        <taxon>Tracheophyta</taxon>
        <taxon>Spermatophyta</taxon>
        <taxon>Magnoliopsida</taxon>
        <taxon>eudicotyledons</taxon>
        <taxon>Gunneridae</taxon>
        <taxon>Pentapetalae</taxon>
        <taxon>asterids</taxon>
        <taxon>campanulids</taxon>
        <taxon>Asterales</taxon>
        <taxon>Asteraceae</taxon>
        <taxon>Cichorioideae</taxon>
        <taxon>Cichorieae</taxon>
        <taxon>Lactucinae</taxon>
        <taxon>Lactuca</taxon>
    </lineage>
</organism>
<dbReference type="InterPro" id="IPR029058">
    <property type="entry name" value="AB_hydrolase_fold"/>
</dbReference>
<dbReference type="Pfam" id="PF00450">
    <property type="entry name" value="Peptidase_S10"/>
    <property type="match status" value="1"/>
</dbReference>
<evidence type="ECO:0000313" key="3">
    <source>
        <dbReference type="Proteomes" id="UP000235145"/>
    </source>
</evidence>
<reference evidence="2 3" key="1">
    <citation type="journal article" date="2017" name="Nat. Commun.">
        <title>Genome assembly with in vitro proximity ligation data and whole-genome triplication in lettuce.</title>
        <authorList>
            <person name="Reyes-Chin-Wo S."/>
            <person name="Wang Z."/>
            <person name="Yang X."/>
            <person name="Kozik A."/>
            <person name="Arikit S."/>
            <person name="Song C."/>
            <person name="Xia L."/>
            <person name="Froenicke L."/>
            <person name="Lavelle D.O."/>
            <person name="Truco M.J."/>
            <person name="Xia R."/>
            <person name="Zhu S."/>
            <person name="Xu C."/>
            <person name="Xu H."/>
            <person name="Xu X."/>
            <person name="Cox K."/>
            <person name="Korf I."/>
            <person name="Meyers B.C."/>
            <person name="Michelmore R.W."/>
        </authorList>
    </citation>
    <scope>NUCLEOTIDE SEQUENCE [LARGE SCALE GENOMIC DNA]</scope>
    <source>
        <strain evidence="3">cv. Salinas</strain>
        <tissue evidence="2">Seedlings</tissue>
    </source>
</reference>
<dbReference type="Proteomes" id="UP000235145">
    <property type="component" value="Unassembled WGS sequence"/>
</dbReference>
<dbReference type="GO" id="GO:0004185">
    <property type="term" value="F:serine-type carboxypeptidase activity"/>
    <property type="evidence" value="ECO:0007669"/>
    <property type="project" value="InterPro"/>
</dbReference>
<keyword evidence="3" id="KW-1185">Reference proteome</keyword>
<dbReference type="Gene3D" id="3.40.50.12670">
    <property type="match status" value="1"/>
</dbReference>
<sequence>MTTLHIGGRRCEELTKTRYMRVDITNNNSYIFKGSIGNWIRCNRDFLNFTTTLYDVRPYHLNLSSKDYRSLIYSGDHDMQVPHQSTQAWIKDLDYNVTDQWRSWKHQSQIVGYTQSYSNRMTFATVKASYQNGAGHIATVYKTEECFMMLKRWIDYRPL</sequence>
<comment type="caution">
    <text evidence="2">The sequence shown here is derived from an EMBL/GenBank/DDBJ whole genome shotgun (WGS) entry which is preliminary data.</text>
</comment>
<accession>A0A9R1XW89</accession>
<dbReference type="InterPro" id="IPR001563">
    <property type="entry name" value="Peptidase_S10"/>
</dbReference>
<protein>
    <submittedName>
        <fullName evidence="2">Uncharacterized protein</fullName>
    </submittedName>
</protein>